<dbReference type="Proteomes" id="UP000297452">
    <property type="component" value="Unassembled WGS sequence"/>
</dbReference>
<sequence length="553" mass="63125">MSFLRRLRTAITPAEPCATVSQYISTTSTHSPTPDAHTNEISPDQCSAKLDFSQSLDNQAVADLEHHISEDITDQPATKPKRIQSPNAQLVDRKHIIKDNSNRHKIARIVLADDDVPLLQVTDYIKNCDDPNAQKHLFVQESKKAVMMAKLSDMSRDKLVASLQKFEEEIKYYRAVNLTKTDVEEQSWKFIELAKAGISARKVLKLVEERLGGTSERKIAIRNHFYSQLDYFKKTDFKKIFGRCFILGRTGREVCRALNAEMIARRIKYDNLCVRQRIRGDPKLLSRDIILALKILKSKRTTETPRCTLSFMRCFGVSMMPCGLLGRWNGGEIRTQSSFFTDESSNQGTLSVTMDEPAVDTSHALSFIEPFTRAKSTTIDSESDGEILTIAKPISQKRKSVIKETPVLRRKRILARNEIEKEGANERESGSESENEGIIVVEDKRVIKNKDGSGDEDENERVIKVKTERVIKIEDDREGQKRDRSRLKMTEIYNKIEGEYDDSESSVDEDLYKAKLELLSKVCNELGLLNSKKRKKKKKEEKDKSGSKRVRIE</sequence>
<organism evidence="2 3">
    <name type="scientific">Botryotinia narcissicola</name>
    <dbReference type="NCBI Taxonomy" id="278944"/>
    <lineage>
        <taxon>Eukaryota</taxon>
        <taxon>Fungi</taxon>
        <taxon>Dikarya</taxon>
        <taxon>Ascomycota</taxon>
        <taxon>Pezizomycotina</taxon>
        <taxon>Leotiomycetes</taxon>
        <taxon>Helotiales</taxon>
        <taxon>Sclerotiniaceae</taxon>
        <taxon>Botryotinia</taxon>
    </lineage>
</organism>
<evidence type="ECO:0000313" key="3">
    <source>
        <dbReference type="Proteomes" id="UP000297452"/>
    </source>
</evidence>
<name>A0A4Z1I7A4_9HELO</name>
<comment type="caution">
    <text evidence="2">The sequence shown here is derived from an EMBL/GenBank/DDBJ whole genome shotgun (WGS) entry which is preliminary data.</text>
</comment>
<proteinExistence type="predicted"/>
<protein>
    <submittedName>
        <fullName evidence="2">Uncharacterized protein</fullName>
    </submittedName>
</protein>
<dbReference type="EMBL" id="PQXJ01000203">
    <property type="protein sequence ID" value="TGO57346.1"/>
    <property type="molecule type" value="Genomic_DNA"/>
</dbReference>
<keyword evidence="3" id="KW-1185">Reference proteome</keyword>
<evidence type="ECO:0000313" key="2">
    <source>
        <dbReference type="EMBL" id="TGO57346.1"/>
    </source>
</evidence>
<dbReference type="AlphaFoldDB" id="A0A4Z1I7A4"/>
<gene>
    <name evidence="2" type="ORF">BOTNAR_0203g00220</name>
</gene>
<accession>A0A4Z1I7A4</accession>
<dbReference type="OrthoDB" id="3554549at2759"/>
<reference evidence="2 3" key="1">
    <citation type="submission" date="2017-12" db="EMBL/GenBank/DDBJ databases">
        <title>Comparative genomics of Botrytis spp.</title>
        <authorList>
            <person name="Valero-Jimenez C.A."/>
            <person name="Tapia P."/>
            <person name="Veloso J."/>
            <person name="Silva-Moreno E."/>
            <person name="Staats M."/>
            <person name="Valdes J.H."/>
            <person name="Van Kan J.A.L."/>
        </authorList>
    </citation>
    <scope>NUCLEOTIDE SEQUENCE [LARGE SCALE GENOMIC DNA]</scope>
    <source>
        <strain evidence="2 3">MUCL2120</strain>
    </source>
</reference>
<feature type="region of interest" description="Disordered" evidence="1">
    <location>
        <begin position="532"/>
        <end position="553"/>
    </location>
</feature>
<evidence type="ECO:0000256" key="1">
    <source>
        <dbReference type="SAM" id="MobiDB-lite"/>
    </source>
</evidence>
<feature type="compositionally biased region" description="Basic and acidic residues" evidence="1">
    <location>
        <begin position="540"/>
        <end position="553"/>
    </location>
</feature>